<evidence type="ECO:0000256" key="7">
    <source>
        <dbReference type="ARBA" id="ARBA00022837"/>
    </source>
</evidence>
<comment type="subcellular location">
    <subcellularLocation>
        <location evidence="1">Membrane</location>
        <topology evidence="1">Single-pass membrane protein</topology>
    </subcellularLocation>
</comment>
<evidence type="ECO:0000256" key="5">
    <source>
        <dbReference type="ARBA" id="ARBA00022723"/>
    </source>
</evidence>
<dbReference type="Gene3D" id="2.60.40.150">
    <property type="entry name" value="C2 domain"/>
    <property type="match status" value="1"/>
</dbReference>
<dbReference type="Proteomes" id="UP000479710">
    <property type="component" value="Unassembled WGS sequence"/>
</dbReference>
<feature type="domain" description="SMP-LTD" evidence="14">
    <location>
        <begin position="66"/>
        <end position="248"/>
    </location>
</feature>
<evidence type="ECO:0000256" key="11">
    <source>
        <dbReference type="ARBA" id="ARBA00023136"/>
    </source>
</evidence>
<keyword evidence="11 12" id="KW-0472">Membrane</keyword>
<evidence type="ECO:0000256" key="9">
    <source>
        <dbReference type="ARBA" id="ARBA00023055"/>
    </source>
</evidence>
<dbReference type="InterPro" id="IPR000008">
    <property type="entry name" value="C2_dom"/>
</dbReference>
<keyword evidence="4 12" id="KW-0812">Transmembrane</keyword>
<dbReference type="GO" id="GO:0008289">
    <property type="term" value="F:lipid binding"/>
    <property type="evidence" value="ECO:0007669"/>
    <property type="project" value="UniProtKB-KW"/>
</dbReference>
<dbReference type="EMBL" id="SPHZ02000006">
    <property type="protein sequence ID" value="KAF0910601.1"/>
    <property type="molecule type" value="Genomic_DNA"/>
</dbReference>
<evidence type="ECO:0000256" key="4">
    <source>
        <dbReference type="ARBA" id="ARBA00022692"/>
    </source>
</evidence>
<evidence type="ECO:0000259" key="14">
    <source>
        <dbReference type="PROSITE" id="PS51847"/>
    </source>
</evidence>
<keyword evidence="16" id="KW-1185">Reference proteome</keyword>
<dbReference type="OrthoDB" id="67700at2759"/>
<evidence type="ECO:0008006" key="17">
    <source>
        <dbReference type="Google" id="ProtNLM"/>
    </source>
</evidence>
<evidence type="ECO:0000256" key="1">
    <source>
        <dbReference type="ARBA" id="ARBA00004167"/>
    </source>
</evidence>
<dbReference type="InterPro" id="IPR031468">
    <property type="entry name" value="SMP_LBD"/>
</dbReference>
<dbReference type="InterPro" id="IPR039010">
    <property type="entry name" value="Synaptotagmin_SMP"/>
</dbReference>
<comment type="caution">
    <text evidence="15">The sequence shown here is derived from an EMBL/GenBank/DDBJ whole genome shotgun (WGS) entry which is preliminary data.</text>
</comment>
<dbReference type="PANTHER" id="PTHR10774:SF174">
    <property type="entry name" value="OS03G0251600 PROTEIN"/>
    <property type="match status" value="1"/>
</dbReference>
<dbReference type="PROSITE" id="PS51847">
    <property type="entry name" value="SMP"/>
    <property type="match status" value="1"/>
</dbReference>
<comment type="similarity">
    <text evidence="2">Belongs to the synaptotagmin family.</text>
</comment>
<evidence type="ECO:0000313" key="16">
    <source>
        <dbReference type="Proteomes" id="UP000479710"/>
    </source>
</evidence>
<reference evidence="15 16" key="1">
    <citation type="submission" date="2019-11" db="EMBL/GenBank/DDBJ databases">
        <title>Whole genome sequence of Oryza granulata.</title>
        <authorList>
            <person name="Li W."/>
        </authorList>
    </citation>
    <scope>NUCLEOTIDE SEQUENCE [LARGE SCALE GENOMIC DNA]</scope>
    <source>
        <strain evidence="16">cv. Menghai</strain>
        <tissue evidence="15">Leaf</tissue>
    </source>
</reference>
<dbReference type="PANTHER" id="PTHR10774">
    <property type="entry name" value="EXTENDED SYNAPTOTAGMIN-RELATED"/>
    <property type="match status" value="1"/>
</dbReference>
<keyword evidence="3" id="KW-0813">Transport</keyword>
<dbReference type="PROSITE" id="PS50004">
    <property type="entry name" value="C2"/>
    <property type="match status" value="1"/>
</dbReference>
<dbReference type="CDD" id="cd21677">
    <property type="entry name" value="SMP_SYT"/>
    <property type="match status" value="1"/>
</dbReference>
<dbReference type="SUPFAM" id="SSF49562">
    <property type="entry name" value="C2 domain (Calcium/lipid-binding domain, CaLB)"/>
    <property type="match status" value="1"/>
</dbReference>
<keyword evidence="10" id="KW-0446">Lipid-binding</keyword>
<dbReference type="GO" id="GO:0016020">
    <property type="term" value="C:membrane"/>
    <property type="evidence" value="ECO:0007669"/>
    <property type="project" value="UniProtKB-SubCell"/>
</dbReference>
<evidence type="ECO:0000256" key="2">
    <source>
        <dbReference type="ARBA" id="ARBA00006996"/>
    </source>
</evidence>
<organism evidence="15 16">
    <name type="scientific">Oryza meyeriana var. granulata</name>
    <dbReference type="NCBI Taxonomy" id="110450"/>
    <lineage>
        <taxon>Eukaryota</taxon>
        <taxon>Viridiplantae</taxon>
        <taxon>Streptophyta</taxon>
        <taxon>Embryophyta</taxon>
        <taxon>Tracheophyta</taxon>
        <taxon>Spermatophyta</taxon>
        <taxon>Magnoliopsida</taxon>
        <taxon>Liliopsida</taxon>
        <taxon>Poales</taxon>
        <taxon>Poaceae</taxon>
        <taxon>BOP clade</taxon>
        <taxon>Oryzoideae</taxon>
        <taxon>Oryzeae</taxon>
        <taxon>Oryzinae</taxon>
        <taxon>Oryza</taxon>
        <taxon>Oryza meyeriana</taxon>
    </lineage>
</organism>
<evidence type="ECO:0000256" key="10">
    <source>
        <dbReference type="ARBA" id="ARBA00023121"/>
    </source>
</evidence>
<evidence type="ECO:0000256" key="12">
    <source>
        <dbReference type="SAM" id="Phobius"/>
    </source>
</evidence>
<dbReference type="GO" id="GO:0046872">
    <property type="term" value="F:metal ion binding"/>
    <property type="evidence" value="ECO:0007669"/>
    <property type="project" value="UniProtKB-KW"/>
</dbReference>
<accession>A0A6G1DDW0</accession>
<evidence type="ECO:0000256" key="3">
    <source>
        <dbReference type="ARBA" id="ARBA00022448"/>
    </source>
</evidence>
<keyword evidence="6" id="KW-0677">Repeat</keyword>
<dbReference type="Pfam" id="PF17047">
    <property type="entry name" value="SMP_LBD"/>
    <property type="match status" value="1"/>
</dbReference>
<name>A0A6G1DDW0_9ORYZ</name>
<sequence length="516" mass="55426">MGFISGVVMGMIVGVALIAGWSRAMARRAAKRSAKAAGINSLASLDREDVKKICGENLPEWVSFPEYEQVKWLNRQLSKLWPFVEEAATMVIRDSVEPILDDYRPPGISSLKFSKLSLGTVPPKIEGIRIQSLKKGQITMDIDFRWGGDPNIILAVDTLVASLPIQFKNLQVYTIIRVVFQLCEEIPCISAVVVALLAEPKPRIDYILKAVGGSLTAMPGLSDMIDDTVASLITDMLQWPHRIVVPLGGVDTDISDLELKPHGKLTVTVVRAESLKNKELIGKSDPYVVLFIRPMFKEKTSVIDDNLNPEWNETFSLIAEDKETQHLILQFALQVFDEDKLKQDKRLGIAKLPLNDLEMEAVQEINLQLLSSLDTTKVKDKKDRGVLTIKVLYHPFTKAEALEALELEKKAMEERRKTKEETAAVSGAGDAASGMASTVTSAAGAGVAAGATAAGAGVSAAGSGVGLVGTGIGAVGSGIGAFGTGLSKAGKFVGRTVTGPFSSARRSASSVPTIDE</sequence>
<feature type="domain" description="C2" evidence="13">
    <location>
        <begin position="246"/>
        <end position="369"/>
    </location>
</feature>
<keyword evidence="9" id="KW-0445">Lipid transport</keyword>
<dbReference type="InterPro" id="IPR035892">
    <property type="entry name" value="C2_domain_sf"/>
</dbReference>
<dbReference type="GO" id="GO:0005783">
    <property type="term" value="C:endoplasmic reticulum"/>
    <property type="evidence" value="ECO:0007669"/>
    <property type="project" value="TreeGrafter"/>
</dbReference>
<dbReference type="SMART" id="SM00239">
    <property type="entry name" value="C2"/>
    <property type="match status" value="1"/>
</dbReference>
<evidence type="ECO:0000256" key="6">
    <source>
        <dbReference type="ARBA" id="ARBA00022737"/>
    </source>
</evidence>
<proteinExistence type="inferred from homology"/>
<dbReference type="FunFam" id="2.60.40.150:FF:000130">
    <property type="entry name" value="synaptotagmin-4 isoform X1"/>
    <property type="match status" value="1"/>
</dbReference>
<keyword evidence="7" id="KW-0106">Calcium</keyword>
<dbReference type="Pfam" id="PF00168">
    <property type="entry name" value="C2"/>
    <property type="match status" value="1"/>
</dbReference>
<keyword evidence="8 12" id="KW-1133">Transmembrane helix</keyword>
<evidence type="ECO:0000256" key="8">
    <source>
        <dbReference type="ARBA" id="ARBA00022989"/>
    </source>
</evidence>
<dbReference type="InterPro" id="IPR045050">
    <property type="entry name" value="Synaptotagmin_plant"/>
</dbReference>
<feature type="transmembrane region" description="Helical" evidence="12">
    <location>
        <begin position="6"/>
        <end position="26"/>
    </location>
</feature>
<evidence type="ECO:0000259" key="13">
    <source>
        <dbReference type="PROSITE" id="PS50004"/>
    </source>
</evidence>
<dbReference type="AlphaFoldDB" id="A0A6G1DDW0"/>
<dbReference type="CDD" id="cd00030">
    <property type="entry name" value="C2"/>
    <property type="match status" value="1"/>
</dbReference>
<keyword evidence="5" id="KW-0479">Metal-binding</keyword>
<protein>
    <recommendedName>
        <fullName evidence="17">C2 domain-containing protein</fullName>
    </recommendedName>
</protein>
<dbReference type="GO" id="GO:0006869">
    <property type="term" value="P:lipid transport"/>
    <property type="evidence" value="ECO:0007669"/>
    <property type="project" value="UniProtKB-KW"/>
</dbReference>
<evidence type="ECO:0000313" key="15">
    <source>
        <dbReference type="EMBL" id="KAF0910601.1"/>
    </source>
</evidence>
<gene>
    <name evidence="15" type="ORF">E2562_003034</name>
</gene>